<dbReference type="GO" id="GO:0006606">
    <property type="term" value="P:protein import into nucleus"/>
    <property type="evidence" value="ECO:0007669"/>
    <property type="project" value="TreeGrafter"/>
</dbReference>
<evidence type="ECO:0000256" key="4">
    <source>
        <dbReference type="ARBA" id="ARBA00022927"/>
    </source>
</evidence>
<dbReference type="OrthoDB" id="102511at2759"/>
<keyword evidence="3" id="KW-0509">mRNA transport</keyword>
<evidence type="ECO:0000256" key="3">
    <source>
        <dbReference type="ARBA" id="ARBA00022816"/>
    </source>
</evidence>
<accession>A0A6A6UFS2</accession>
<evidence type="ECO:0000256" key="6">
    <source>
        <dbReference type="ARBA" id="ARBA00023132"/>
    </source>
</evidence>
<organism evidence="10 11">
    <name type="scientific">Microthyrium microscopicum</name>
    <dbReference type="NCBI Taxonomy" id="703497"/>
    <lineage>
        <taxon>Eukaryota</taxon>
        <taxon>Fungi</taxon>
        <taxon>Dikarya</taxon>
        <taxon>Ascomycota</taxon>
        <taxon>Pezizomycotina</taxon>
        <taxon>Dothideomycetes</taxon>
        <taxon>Dothideomycetes incertae sedis</taxon>
        <taxon>Microthyriales</taxon>
        <taxon>Microthyriaceae</taxon>
        <taxon>Microthyrium</taxon>
    </lineage>
</organism>
<evidence type="ECO:0000256" key="2">
    <source>
        <dbReference type="ARBA" id="ARBA00022448"/>
    </source>
</evidence>
<keyword evidence="6" id="KW-0906">Nuclear pore complex</keyword>
<dbReference type="GO" id="GO:0006405">
    <property type="term" value="P:RNA export from nucleus"/>
    <property type="evidence" value="ECO:0007669"/>
    <property type="project" value="TreeGrafter"/>
</dbReference>
<dbReference type="GO" id="GO:0051028">
    <property type="term" value="P:mRNA transport"/>
    <property type="evidence" value="ECO:0007669"/>
    <property type="project" value="UniProtKB-KW"/>
</dbReference>
<keyword evidence="2" id="KW-0813">Transport</keyword>
<dbReference type="PANTHER" id="PTHR31431">
    <property type="entry name" value="NUCLEOPORIN NUP188 HOMOLOG"/>
    <property type="match status" value="1"/>
</dbReference>
<dbReference type="InterPro" id="IPR048883">
    <property type="entry name" value="Nup188_N-subdom_III"/>
</dbReference>
<dbReference type="GO" id="GO:0017056">
    <property type="term" value="F:structural constituent of nuclear pore"/>
    <property type="evidence" value="ECO:0007669"/>
    <property type="project" value="InterPro"/>
</dbReference>
<comment type="subcellular location">
    <subcellularLocation>
        <location evidence="1">Nucleus</location>
        <location evidence="1">Nuclear pore complex</location>
    </subcellularLocation>
</comment>
<dbReference type="InterPro" id="IPR041634">
    <property type="entry name" value="Nup188_C"/>
</dbReference>
<evidence type="ECO:0000313" key="10">
    <source>
        <dbReference type="EMBL" id="KAF2669938.1"/>
    </source>
</evidence>
<keyword evidence="7" id="KW-0539">Nucleus</keyword>
<dbReference type="InterPro" id="IPR044840">
    <property type="entry name" value="Nup188"/>
</dbReference>
<dbReference type="Proteomes" id="UP000799302">
    <property type="component" value="Unassembled WGS sequence"/>
</dbReference>
<evidence type="ECO:0000256" key="5">
    <source>
        <dbReference type="ARBA" id="ARBA00023010"/>
    </source>
</evidence>
<evidence type="ECO:0000256" key="1">
    <source>
        <dbReference type="ARBA" id="ARBA00004567"/>
    </source>
</evidence>
<keyword evidence="4" id="KW-0653">Protein transport</keyword>
<name>A0A6A6UFS2_9PEZI</name>
<dbReference type="Pfam" id="PF21093">
    <property type="entry name" value="Nup188_N-subdom_III"/>
    <property type="match status" value="1"/>
</dbReference>
<dbReference type="GO" id="GO:0044611">
    <property type="term" value="C:nuclear pore inner ring"/>
    <property type="evidence" value="ECO:0007669"/>
    <property type="project" value="TreeGrafter"/>
</dbReference>
<evidence type="ECO:0000259" key="9">
    <source>
        <dbReference type="Pfam" id="PF21093"/>
    </source>
</evidence>
<sequence length="1834" mass="204179">MATVSETYLPQLQPCLKGEILLLSWQQVYRILRVDVATTRRGVRRRDIHASVKEALQFLQDDTAMRNMASFANSFPPPTTDAKATLDSRTAPVNCPEGGPSDQYSVKNTKDCAIWLSKEAKISEVEALRIVLLEWQSRAKMRILSANAGEDGDSANDMSLGNSFQSSFLARSIPFRSSILNPDTPDDGFNTTDGLRSRLLRLYLSERSHVVRTTDLLMRHYMESRLPNWLGVQTDFVELGKLLTRTICNDDFATPQLDNCLVAFTNALSLRVNQLDSGSGWFASEGGQPDLETSWAQTQLEEMVPILQLFFCVLDRVYATPRSAEEYFRLMDRTKFLDFQLALPYTYALDLTKILAALIGAKFLQPKQPFHFAATDGNEATRIGFTMHEETILSISTVILEAASENNSLTSLPVYAWVLFVQQWSEQVPNTINVESEPISKILDSNNLRLLANRAVDEKQLFDVICRIMPQLREVFREGPDVGLENEIRTYLLWIHSYSISSGLVLYDPTIVGSLLTVLDADRSYWEPDLNRIFDTSDLAALNTNLLRPFIDLARSRFPLEAGPFVKLMKAVIISGRANGAGYSEFVKYLNNADYFTELMNMDFSAYDEADVDPSEGYYIELRGDLPIFVSNTPGAQKQSVGGPENALVPASQSDWHIVSAIDSRSVGEVLGDQSRPLVVAWQHQYKPLDYLVDWLGSAVSGSRYVSYSSFSQPSVDDICEVLSLFTTILQVLRQENTSALSADSEELARFILESRSTEFEDEKDLISIVFAIFEYQLQQYREQSGAEFQTDILAKCIDFIHAVTYVSPNRLWPYLARSQLLDLNGNDPSLVAIVTNSEMIRQQYGFLLSCIRLFERLVQLSYTQGTAARPAASTSRTALTRFGSEANGVSQARYIPSKAVRNIINGFLRIMISVFENSQFWQFSSNQEHAEVNIALMDSFDLIVETAYGFDDEPDLHKKFTAVLADSAELLTTLLLSTQNQDNLSAPLLAILSSTLPELEMATEVVNLRHLILEKHAALNLCTRLLHIATYLKTEESLLERRLFTAAPLLARLYAFADELKSPVAVLLDALLTASLRHDKTPPSLLGHMGVSSAKDFLVLVSRLRGPVRGDVGEMATWDLLSTVVSSQQQWFAMYLLTGKPPRESARREPVPAEGAPADTQAGCQSLPVLELAFKGLTHFFLVRDDRPILPTLALSVLKFITNSYNHWPSVMGTQTYHTEFLNAMITFYGDLDPIGSGGSVVWYSALAAAISEFLTLHLHRSRRIGNFEPANRLVNKLRYIKEVAFKAPNYNFSMHTQLRANVPNVYPGLTVSKFQHTLVYPVQYGENFFYDLGMAQTLFKVAKRAGRTTRLGNFMRDMAAANVDLSTVDAQVQLHHKSKLLVIELAQAQRKDPNLKLVEPLLLILKDCLTEMGDTRLPANIIGPLESSQIDLAMIILQNIISIKSTEVVIALMKMFPTVWQSISSLIMSWDDLYIGNRSALNRQLLRVLFLSLQPLTVERGNNEKGSGPNGSPLTFATFDALMDVFVNVICKGFKNLANTVHEDKESATTSDFGLLTAMLQTMLAIPDIDTLHSQMALQIAGTEVVRYGASLFSWADQLLLDGDPIYGEHAILFLLELSTINSVAETMAVEGILSQLSSANIMALYARTTAIGPFDNPPRVHSIWVRGILPLCINLLSAVGAPVAPEVLSFLAQYGNQIERNLRDLGNVSSPIGARPADSHLTLGMAAEVHSLALIAAIVDRMRGAAGNIGTSVATIGTLDKWDPQAVQSELEEWLSQRTARREFIIPANEREQEMANVNAPAGGRALTLLERKVWDELEGARRCLDEHNAS</sequence>
<dbReference type="PANTHER" id="PTHR31431:SF1">
    <property type="entry name" value="NUCLEOPORIN NUP188"/>
    <property type="match status" value="1"/>
</dbReference>
<dbReference type="Pfam" id="PF18378">
    <property type="entry name" value="Nup188_C"/>
    <property type="match status" value="1"/>
</dbReference>
<reference evidence="10" key="1">
    <citation type="journal article" date="2020" name="Stud. Mycol.">
        <title>101 Dothideomycetes genomes: a test case for predicting lifestyles and emergence of pathogens.</title>
        <authorList>
            <person name="Haridas S."/>
            <person name="Albert R."/>
            <person name="Binder M."/>
            <person name="Bloem J."/>
            <person name="Labutti K."/>
            <person name="Salamov A."/>
            <person name="Andreopoulos B."/>
            <person name="Baker S."/>
            <person name="Barry K."/>
            <person name="Bills G."/>
            <person name="Bluhm B."/>
            <person name="Cannon C."/>
            <person name="Castanera R."/>
            <person name="Culley D."/>
            <person name="Daum C."/>
            <person name="Ezra D."/>
            <person name="Gonzalez J."/>
            <person name="Henrissat B."/>
            <person name="Kuo A."/>
            <person name="Liang C."/>
            <person name="Lipzen A."/>
            <person name="Lutzoni F."/>
            <person name="Magnuson J."/>
            <person name="Mondo S."/>
            <person name="Nolan M."/>
            <person name="Ohm R."/>
            <person name="Pangilinan J."/>
            <person name="Park H.-J."/>
            <person name="Ramirez L."/>
            <person name="Alfaro M."/>
            <person name="Sun H."/>
            <person name="Tritt A."/>
            <person name="Yoshinaga Y."/>
            <person name="Zwiers L.-H."/>
            <person name="Turgeon B."/>
            <person name="Goodwin S."/>
            <person name="Spatafora J."/>
            <person name="Crous P."/>
            <person name="Grigoriev I."/>
        </authorList>
    </citation>
    <scope>NUCLEOTIDE SEQUENCE</scope>
    <source>
        <strain evidence="10">CBS 115976</strain>
    </source>
</reference>
<proteinExistence type="predicted"/>
<evidence type="ECO:0000256" key="7">
    <source>
        <dbReference type="ARBA" id="ARBA00023242"/>
    </source>
</evidence>
<feature type="domain" description="Nuclear pore protein Nup188 C-terminal" evidence="8">
    <location>
        <begin position="1458"/>
        <end position="1828"/>
    </location>
</feature>
<dbReference type="Gene3D" id="1.25.10.70">
    <property type="match status" value="1"/>
</dbReference>
<evidence type="ECO:0000259" key="8">
    <source>
        <dbReference type="Pfam" id="PF18378"/>
    </source>
</evidence>
<feature type="domain" description="Nucleoporin Nup188 N-terminal subdomain III" evidence="9">
    <location>
        <begin position="724"/>
        <end position="1141"/>
    </location>
</feature>
<keyword evidence="11" id="KW-1185">Reference proteome</keyword>
<protein>
    <submittedName>
        <fullName evidence="10">Uncharacterized protein</fullName>
    </submittedName>
</protein>
<dbReference type="EMBL" id="MU004234">
    <property type="protein sequence ID" value="KAF2669938.1"/>
    <property type="molecule type" value="Genomic_DNA"/>
</dbReference>
<keyword evidence="5" id="KW-0811">Translocation</keyword>
<evidence type="ECO:0000313" key="11">
    <source>
        <dbReference type="Proteomes" id="UP000799302"/>
    </source>
</evidence>
<gene>
    <name evidence="10" type="ORF">BT63DRAFT_423912</name>
</gene>